<dbReference type="Proteomes" id="UP001055439">
    <property type="component" value="Chromosome 10"/>
</dbReference>
<dbReference type="InterPro" id="IPR058980">
    <property type="entry name" value="Glyco_transf_N"/>
</dbReference>
<feature type="compositionally biased region" description="Basic and acidic residues" evidence="5">
    <location>
        <begin position="225"/>
        <end position="234"/>
    </location>
</feature>
<dbReference type="EMBL" id="CP097503">
    <property type="protein sequence ID" value="URD79521.1"/>
    <property type="molecule type" value="Genomic_DNA"/>
</dbReference>
<dbReference type="Pfam" id="PF00201">
    <property type="entry name" value="UDPGT"/>
    <property type="match status" value="1"/>
</dbReference>
<evidence type="ECO:0000313" key="7">
    <source>
        <dbReference type="EMBL" id="URD79521.1"/>
    </source>
</evidence>
<dbReference type="GO" id="GO:0080043">
    <property type="term" value="F:quercetin 3-O-glucosyltransferase activity"/>
    <property type="evidence" value="ECO:0007669"/>
    <property type="project" value="TreeGrafter"/>
</dbReference>
<evidence type="ECO:0000256" key="1">
    <source>
        <dbReference type="ARBA" id="ARBA00009995"/>
    </source>
</evidence>
<evidence type="ECO:0000313" key="9">
    <source>
        <dbReference type="Proteomes" id="UP001055439"/>
    </source>
</evidence>
<gene>
    <name evidence="8" type="ORF">MUK42_18647</name>
    <name evidence="7" type="ORF">MUK42_18819</name>
</gene>
<dbReference type="CDD" id="cd03784">
    <property type="entry name" value="GT1_Gtf-like"/>
    <property type="match status" value="1"/>
</dbReference>
<dbReference type="InterPro" id="IPR035595">
    <property type="entry name" value="UDP_glycos_trans_CS"/>
</dbReference>
<dbReference type="SUPFAM" id="SSF53756">
    <property type="entry name" value="UDP-Glycosyltransferase/glycogen phosphorylase"/>
    <property type="match status" value="1"/>
</dbReference>
<dbReference type="InterPro" id="IPR002213">
    <property type="entry name" value="UDP_glucos_trans"/>
</dbReference>
<evidence type="ECO:0000259" key="6">
    <source>
        <dbReference type="Pfam" id="PF26168"/>
    </source>
</evidence>
<sequence length="474" mass="52202">MRPRVVLVPFPAQGHVSPMLGLARVLHARGFEVTVAAPDFIHRRLAGRADDGIRFASVSSGLMADDGLMSPDFAAIERAMESHMPAHLERLLSPPDAEAIACVVVDLVASWAIPVARRCGLPVAGFWTAMLATYHVISAIPELIRRGFISEFGSPLSHQPRCHHDGQEQAAQELTLEGQAKLSASDLPWLVGNPASQKSRFAFWLRVIERAKSVRWLLVNSFPEEGGRRGDHHPPLPSSQPQEHDAPRTLPVGPLEAHGGDEKTRRNSQCNLSMWDEDRSCLEWLEMHPPNSVVYASFGSWVAPISPEKIVEFALGLEAAAQPFLWVLKDEKPWRAGLPRGFLDRIAGHGKVVAWAPQEEVLRSPAIGCYLTHCGWNSTLEAIRHEKRLLCYPIAGDQFVNAVYIVKVWGIGIKLDGCNRHAIENGIRRIMTGDEGAKAQASVLQLKKRVMGEEGSSAAIANLQCFIDTIKKSM</sequence>
<protein>
    <recommendedName>
        <fullName evidence="4">Glycosyltransferase</fullName>
        <ecNumber evidence="4">2.4.1.-</ecNumber>
    </recommendedName>
</protein>
<comment type="similarity">
    <text evidence="1 3">Belongs to the UDP-glycosyltransferase family.</text>
</comment>
<keyword evidence="3" id="KW-0328">Glycosyltransferase</keyword>
<dbReference type="Gene3D" id="3.40.50.2000">
    <property type="entry name" value="Glycogen Phosphorylase B"/>
    <property type="match status" value="2"/>
</dbReference>
<evidence type="ECO:0000256" key="5">
    <source>
        <dbReference type="SAM" id="MobiDB-lite"/>
    </source>
</evidence>
<evidence type="ECO:0000313" key="8">
    <source>
        <dbReference type="EMBL" id="URD82637.1"/>
    </source>
</evidence>
<dbReference type="OrthoDB" id="5835829at2759"/>
<accession>A0A9E7JIX8</accession>
<evidence type="ECO:0000256" key="3">
    <source>
        <dbReference type="RuleBase" id="RU003718"/>
    </source>
</evidence>
<evidence type="ECO:0000256" key="4">
    <source>
        <dbReference type="RuleBase" id="RU362057"/>
    </source>
</evidence>
<dbReference type="EC" id="2.4.1.-" evidence="4"/>
<dbReference type="AlphaFoldDB" id="A0A9E7JIX8"/>
<dbReference type="PANTHER" id="PTHR11926">
    <property type="entry name" value="GLUCOSYL/GLUCURONOSYL TRANSFERASES"/>
    <property type="match status" value="1"/>
</dbReference>
<dbReference type="Pfam" id="PF26168">
    <property type="entry name" value="Glyco_transf_N"/>
    <property type="match status" value="1"/>
</dbReference>
<dbReference type="EMBL" id="CP097503">
    <property type="protein sequence ID" value="URD82637.1"/>
    <property type="molecule type" value="Genomic_DNA"/>
</dbReference>
<name>A0A9E7JIX8_9LILI</name>
<feature type="domain" description="Glycosyltransferase N-terminal" evidence="6">
    <location>
        <begin position="5"/>
        <end position="44"/>
    </location>
</feature>
<dbReference type="PANTHER" id="PTHR11926:SF1402">
    <property type="entry name" value="GLYCOSYLTRANSFERASE"/>
    <property type="match status" value="1"/>
</dbReference>
<proteinExistence type="inferred from homology"/>
<keyword evidence="2 3" id="KW-0808">Transferase</keyword>
<feature type="region of interest" description="Disordered" evidence="5">
    <location>
        <begin position="225"/>
        <end position="266"/>
    </location>
</feature>
<dbReference type="PROSITE" id="PS00375">
    <property type="entry name" value="UDPGT"/>
    <property type="match status" value="1"/>
</dbReference>
<dbReference type="GO" id="GO:0080044">
    <property type="term" value="F:quercetin 7-O-glucosyltransferase activity"/>
    <property type="evidence" value="ECO:0007669"/>
    <property type="project" value="TreeGrafter"/>
</dbReference>
<organism evidence="8 9">
    <name type="scientific">Musa troglodytarum</name>
    <name type="common">fe'i banana</name>
    <dbReference type="NCBI Taxonomy" id="320322"/>
    <lineage>
        <taxon>Eukaryota</taxon>
        <taxon>Viridiplantae</taxon>
        <taxon>Streptophyta</taxon>
        <taxon>Embryophyta</taxon>
        <taxon>Tracheophyta</taxon>
        <taxon>Spermatophyta</taxon>
        <taxon>Magnoliopsida</taxon>
        <taxon>Liliopsida</taxon>
        <taxon>Zingiberales</taxon>
        <taxon>Musaceae</taxon>
        <taxon>Musa</taxon>
    </lineage>
</organism>
<keyword evidence="9" id="KW-1185">Reference proteome</keyword>
<evidence type="ECO:0000256" key="2">
    <source>
        <dbReference type="ARBA" id="ARBA00022679"/>
    </source>
</evidence>
<dbReference type="FunFam" id="3.40.50.2000:FF:000122">
    <property type="entry name" value="Glycosyltransferase"/>
    <property type="match status" value="1"/>
</dbReference>
<reference evidence="8" key="1">
    <citation type="submission" date="2022-05" db="EMBL/GenBank/DDBJ databases">
        <title>The Musa troglodytarum L. genome provides insights into the mechanism of non-climacteric behaviour and enrichment of carotenoids.</title>
        <authorList>
            <person name="Wang J."/>
        </authorList>
    </citation>
    <scope>NUCLEOTIDE SEQUENCE</scope>
    <source>
        <tissue evidence="8">Leaf</tissue>
    </source>
</reference>